<feature type="transmembrane region" description="Helical" evidence="8">
    <location>
        <begin position="46"/>
        <end position="65"/>
    </location>
</feature>
<feature type="transmembrane region" description="Helical" evidence="8">
    <location>
        <begin position="256"/>
        <end position="275"/>
    </location>
</feature>
<keyword evidence="4 8" id="KW-0812">Transmembrane</keyword>
<dbReference type="AlphaFoldDB" id="A0A4R8V590"/>
<dbReference type="Proteomes" id="UP000199639">
    <property type="component" value="Unassembled WGS sequence"/>
</dbReference>
<evidence type="ECO:0000259" key="9">
    <source>
        <dbReference type="PROSITE" id="PS50850"/>
    </source>
</evidence>
<keyword evidence="3" id="KW-1003">Cell membrane</keyword>
<dbReference type="EMBL" id="FNIB01000001">
    <property type="protein sequence ID" value="SDM59605.1"/>
    <property type="molecule type" value="Genomic_DNA"/>
</dbReference>
<accession>A0A4R8V590</accession>
<evidence type="ECO:0000313" key="10">
    <source>
        <dbReference type="EMBL" id="SDM59605.1"/>
    </source>
</evidence>
<feature type="transmembrane region" description="Helical" evidence="8">
    <location>
        <begin position="7"/>
        <end position="26"/>
    </location>
</feature>
<reference evidence="11 13" key="2">
    <citation type="submission" date="2019-03" db="EMBL/GenBank/DDBJ databases">
        <title>Genomics of glacier-inhabiting Cryobacterium strains.</title>
        <authorList>
            <person name="Liu Q."/>
            <person name="Xin Y.-H."/>
        </authorList>
    </citation>
    <scope>NUCLEOTIDE SEQUENCE [LARGE SCALE GENOMIC DNA]</scope>
    <source>
        <strain evidence="11 13">Hh8</strain>
    </source>
</reference>
<evidence type="ECO:0000256" key="8">
    <source>
        <dbReference type="SAM" id="Phobius"/>
    </source>
</evidence>
<feature type="compositionally biased region" description="Basic and acidic residues" evidence="7">
    <location>
        <begin position="443"/>
        <end position="476"/>
    </location>
</feature>
<feature type="transmembrane region" description="Helical" evidence="8">
    <location>
        <begin position="308"/>
        <end position="330"/>
    </location>
</feature>
<feature type="transmembrane region" description="Helical" evidence="8">
    <location>
        <begin position="282"/>
        <end position="302"/>
    </location>
</feature>
<dbReference type="Gene3D" id="1.20.1250.20">
    <property type="entry name" value="MFS general substrate transporter like domains"/>
    <property type="match status" value="1"/>
</dbReference>
<dbReference type="InterPro" id="IPR036259">
    <property type="entry name" value="MFS_trans_sf"/>
</dbReference>
<evidence type="ECO:0000256" key="3">
    <source>
        <dbReference type="ARBA" id="ARBA00022475"/>
    </source>
</evidence>
<feature type="domain" description="Major facilitator superfamily (MFS) profile" evidence="9">
    <location>
        <begin position="1"/>
        <end position="396"/>
    </location>
</feature>
<keyword evidence="6 8" id="KW-0472">Membrane</keyword>
<dbReference type="PRINTS" id="PR01988">
    <property type="entry name" value="EXPORTERBACE"/>
</dbReference>
<dbReference type="PANTHER" id="PTHR23513:SF11">
    <property type="entry name" value="STAPHYLOFERRIN A TRANSPORTER"/>
    <property type="match status" value="1"/>
</dbReference>
<dbReference type="SUPFAM" id="SSF103473">
    <property type="entry name" value="MFS general substrate transporter"/>
    <property type="match status" value="1"/>
</dbReference>
<comment type="subcellular location">
    <subcellularLocation>
        <location evidence="1">Cell membrane</location>
        <topology evidence="1">Multi-pass membrane protein</topology>
    </subcellularLocation>
</comment>
<proteinExistence type="predicted"/>
<dbReference type="Pfam" id="PF05977">
    <property type="entry name" value="MFS_3"/>
    <property type="match status" value="1"/>
</dbReference>
<organism evidence="10 12">
    <name type="scientific">Cryobacterium flavum</name>
    <dbReference type="NCBI Taxonomy" id="1424659"/>
    <lineage>
        <taxon>Bacteria</taxon>
        <taxon>Bacillati</taxon>
        <taxon>Actinomycetota</taxon>
        <taxon>Actinomycetes</taxon>
        <taxon>Micrococcales</taxon>
        <taxon>Microbacteriaceae</taxon>
        <taxon>Cryobacterium</taxon>
    </lineage>
</organism>
<evidence type="ECO:0000313" key="12">
    <source>
        <dbReference type="Proteomes" id="UP000199639"/>
    </source>
</evidence>
<feature type="transmembrane region" description="Helical" evidence="8">
    <location>
        <begin position="168"/>
        <end position="189"/>
    </location>
</feature>
<feature type="region of interest" description="Disordered" evidence="7">
    <location>
        <begin position="418"/>
        <end position="488"/>
    </location>
</feature>
<evidence type="ECO:0000256" key="4">
    <source>
        <dbReference type="ARBA" id="ARBA00022692"/>
    </source>
</evidence>
<feature type="transmembrane region" description="Helical" evidence="8">
    <location>
        <begin position="342"/>
        <end position="365"/>
    </location>
</feature>
<feature type="transmembrane region" description="Helical" evidence="8">
    <location>
        <begin position="371"/>
        <end position="393"/>
    </location>
</feature>
<evidence type="ECO:0000313" key="13">
    <source>
        <dbReference type="Proteomes" id="UP000298252"/>
    </source>
</evidence>
<dbReference type="InterPro" id="IPR010290">
    <property type="entry name" value="TM_effector"/>
</dbReference>
<keyword evidence="2" id="KW-0813">Transport</keyword>
<dbReference type="InterPro" id="IPR022324">
    <property type="entry name" value="Bacilysin_exporter_BacE_put"/>
</dbReference>
<dbReference type="Proteomes" id="UP000298252">
    <property type="component" value="Unassembled WGS sequence"/>
</dbReference>
<keyword evidence="13" id="KW-1185">Reference proteome</keyword>
<keyword evidence="5 8" id="KW-1133">Transmembrane helix</keyword>
<dbReference type="GO" id="GO:0005886">
    <property type="term" value="C:plasma membrane"/>
    <property type="evidence" value="ECO:0007669"/>
    <property type="project" value="UniProtKB-SubCell"/>
</dbReference>
<dbReference type="PROSITE" id="PS50850">
    <property type="entry name" value="MFS"/>
    <property type="match status" value="1"/>
</dbReference>
<name>A0A4R8V590_9MICO</name>
<dbReference type="CDD" id="cd06173">
    <property type="entry name" value="MFS_MefA_like"/>
    <property type="match status" value="1"/>
</dbReference>
<evidence type="ECO:0000256" key="7">
    <source>
        <dbReference type="SAM" id="MobiDB-lite"/>
    </source>
</evidence>
<dbReference type="Gene3D" id="1.20.1720.10">
    <property type="entry name" value="Multidrug resistance protein D"/>
    <property type="match status" value="1"/>
</dbReference>
<evidence type="ECO:0000256" key="1">
    <source>
        <dbReference type="ARBA" id="ARBA00004651"/>
    </source>
</evidence>
<feature type="transmembrane region" description="Helical" evidence="8">
    <location>
        <begin position="77"/>
        <end position="98"/>
    </location>
</feature>
<evidence type="ECO:0000256" key="6">
    <source>
        <dbReference type="ARBA" id="ARBA00023136"/>
    </source>
</evidence>
<dbReference type="GO" id="GO:0022857">
    <property type="term" value="F:transmembrane transporter activity"/>
    <property type="evidence" value="ECO:0007669"/>
    <property type="project" value="InterPro"/>
</dbReference>
<reference evidence="10 12" key="1">
    <citation type="submission" date="2016-10" db="EMBL/GenBank/DDBJ databases">
        <authorList>
            <person name="Varghese N."/>
            <person name="Submissions S."/>
        </authorList>
    </citation>
    <scope>NUCLEOTIDE SEQUENCE [LARGE SCALE GENOMIC DNA]</scope>
    <source>
        <strain evidence="10 12">CGMCC 1.11215</strain>
    </source>
</reference>
<evidence type="ECO:0000256" key="5">
    <source>
        <dbReference type="ARBA" id="ARBA00022989"/>
    </source>
</evidence>
<dbReference type="STRING" id="1424659.SAMN05216368_101400"/>
<dbReference type="PANTHER" id="PTHR23513">
    <property type="entry name" value="INTEGRAL MEMBRANE EFFLUX PROTEIN-RELATED"/>
    <property type="match status" value="1"/>
</dbReference>
<sequence length="488" mass="52546">MFRSLSVVNYRIWFAGALVSNIGTWMQRTAQDWIVLTQLTNYDATAVGITMALQLGPQLVLMPWSGLIADRFNRRKLLILTQTLMGLLALGLGILTVLEVAQLWHVYLFALGLGVVAAIDAPARQTFVSELVAEDQLSNAVALNSASFHGARLIGPAAAGLLTVAVGAGWVFMINAVTFAATVFAMTLLRTHQLRRQPKASRERGQLLAGFRYVRGRSDIVVVMIAVFLIGTFGLNFAIFTSTMATIEFGKGAAEFGLLSSIMAIGAVIGALLAARRSRARLRLIVLGAGLFGLACALSAIMPTYATFAISLTLVGLSSLTLMTTANAYVQTTTRPEMRGRVMALYMAIFVGGTPLGAPLVGWVADAFGPRWALGLAAVSGLLAAAVVLFWMVRYRRLRVHVHPFSSPRVRVLHAGDGRDVPLATPSRRGGTAVLEREEPEPDRDGDTTLDPDRDGDTTLDPDRETAAERNRETATREIAIVEATAPR</sequence>
<dbReference type="InterPro" id="IPR020846">
    <property type="entry name" value="MFS_dom"/>
</dbReference>
<protein>
    <submittedName>
        <fullName evidence="11">MFS transporter</fullName>
    </submittedName>
    <submittedName>
        <fullName evidence="10">Predicted arabinose efflux permease, MFS family</fullName>
    </submittedName>
</protein>
<gene>
    <name evidence="11" type="ORF">E3O21_09045</name>
    <name evidence="10" type="ORF">SAMN05216368_101400</name>
</gene>
<evidence type="ECO:0000313" key="11">
    <source>
        <dbReference type="EMBL" id="TFB77886.1"/>
    </source>
</evidence>
<evidence type="ECO:0000256" key="2">
    <source>
        <dbReference type="ARBA" id="ARBA00022448"/>
    </source>
</evidence>
<dbReference type="EMBL" id="SOFD01000024">
    <property type="protein sequence ID" value="TFB77886.1"/>
    <property type="molecule type" value="Genomic_DNA"/>
</dbReference>
<feature type="transmembrane region" description="Helical" evidence="8">
    <location>
        <begin position="220"/>
        <end position="244"/>
    </location>
</feature>